<dbReference type="Proteomes" id="UP000787419">
    <property type="component" value="Unassembled WGS sequence"/>
</dbReference>
<evidence type="ECO:0008006" key="3">
    <source>
        <dbReference type="Google" id="ProtNLM"/>
    </source>
</evidence>
<protein>
    <recommendedName>
        <fullName evidence="3">Mobilization protein</fullName>
    </recommendedName>
</protein>
<dbReference type="RefSeq" id="WP_278491071.1">
    <property type="nucleotide sequence ID" value="NZ_JABZTM010000133.1"/>
</dbReference>
<proteinExistence type="predicted"/>
<reference evidence="1" key="1">
    <citation type="submission" date="2020-04" db="EMBL/GenBank/DDBJ databases">
        <title>Deep metagenomics examines the oral microbiome during advanced dental caries in children, revealing novel taxa and co-occurrences with host molecules.</title>
        <authorList>
            <person name="Baker J.L."/>
            <person name="Morton J.T."/>
            <person name="Dinis M."/>
            <person name="Alvarez R."/>
            <person name="Tran N.C."/>
            <person name="Knight R."/>
            <person name="Edlund A."/>
        </authorList>
    </citation>
    <scope>NUCLEOTIDE SEQUENCE</scope>
    <source>
        <strain evidence="1">JCVI_32_bin.50</strain>
    </source>
</reference>
<dbReference type="AlphaFoldDB" id="A0A9D6AB36"/>
<gene>
    <name evidence="1" type="ORF">HXN55_10075</name>
</gene>
<evidence type="ECO:0000313" key="2">
    <source>
        <dbReference type="Proteomes" id="UP000787419"/>
    </source>
</evidence>
<accession>A0A9D6AB36</accession>
<dbReference type="EMBL" id="JABZTM010000133">
    <property type="protein sequence ID" value="MBF1447710.1"/>
    <property type="molecule type" value="Genomic_DNA"/>
</dbReference>
<name>A0A9D6AB36_9BACT</name>
<sequence length="129" mass="15220">MKNNSKKSKRLEIRISLKQEIMIKRKAENYKSLSSMILNAVQQFDDAGTKRKIEMLNEMVDYFKKHQQELSWLSGNLNQVIYRACELSAPEEGMLTFFTDILFPRIDEIQIIIKDIKDKQYQIAKMLIS</sequence>
<organism evidence="1 2">
    <name type="scientific">Prevotella nigrescens</name>
    <dbReference type="NCBI Taxonomy" id="28133"/>
    <lineage>
        <taxon>Bacteria</taxon>
        <taxon>Pseudomonadati</taxon>
        <taxon>Bacteroidota</taxon>
        <taxon>Bacteroidia</taxon>
        <taxon>Bacteroidales</taxon>
        <taxon>Prevotellaceae</taxon>
        <taxon>Prevotella</taxon>
    </lineage>
</organism>
<comment type="caution">
    <text evidence="1">The sequence shown here is derived from an EMBL/GenBank/DDBJ whole genome shotgun (WGS) entry which is preliminary data.</text>
</comment>
<evidence type="ECO:0000313" key="1">
    <source>
        <dbReference type="EMBL" id="MBF1447710.1"/>
    </source>
</evidence>